<comment type="caution">
    <text evidence="3">The sequence shown here is derived from an EMBL/GenBank/DDBJ whole genome shotgun (WGS) entry which is preliminary data.</text>
</comment>
<evidence type="ECO:0000313" key="3">
    <source>
        <dbReference type="EMBL" id="KAK9150233.1"/>
    </source>
</evidence>
<dbReference type="AlphaFoldDB" id="A0AAP0PMN7"/>
<accession>A0AAP0PMN7</accession>
<dbReference type="InterPro" id="IPR029058">
    <property type="entry name" value="AB_hydrolase_fold"/>
</dbReference>
<organism evidence="3 4">
    <name type="scientific">Stephania yunnanensis</name>
    <dbReference type="NCBI Taxonomy" id="152371"/>
    <lineage>
        <taxon>Eukaryota</taxon>
        <taxon>Viridiplantae</taxon>
        <taxon>Streptophyta</taxon>
        <taxon>Embryophyta</taxon>
        <taxon>Tracheophyta</taxon>
        <taxon>Spermatophyta</taxon>
        <taxon>Magnoliopsida</taxon>
        <taxon>Ranunculales</taxon>
        <taxon>Menispermaceae</taxon>
        <taxon>Menispermoideae</taxon>
        <taxon>Cissampelideae</taxon>
        <taxon>Stephania</taxon>
    </lineage>
</organism>
<feature type="region of interest" description="Disordered" evidence="1">
    <location>
        <begin position="20"/>
        <end position="44"/>
    </location>
</feature>
<dbReference type="PANTHER" id="PTHR43329">
    <property type="entry name" value="EPOXIDE HYDROLASE"/>
    <property type="match status" value="1"/>
</dbReference>
<dbReference type="InterPro" id="IPR000073">
    <property type="entry name" value="AB_hydrolase_1"/>
</dbReference>
<sequence length="113" mass="12314">MEAQWSCYFMDSLSFGTHRGTKLSHSHSRPSKDGADLRGYGNTDAPNSISNHTSLSIVGDLVAIINALGHDWGAFHAWYVCILRPDRVKALINLGVASVPPPRNPSKEPTQSL</sequence>
<evidence type="ECO:0000256" key="1">
    <source>
        <dbReference type="SAM" id="MobiDB-lite"/>
    </source>
</evidence>
<dbReference type="Gene3D" id="3.40.50.1820">
    <property type="entry name" value="alpha/beta hydrolase"/>
    <property type="match status" value="1"/>
</dbReference>
<feature type="compositionally biased region" description="Basic residues" evidence="1">
    <location>
        <begin position="20"/>
        <end position="29"/>
    </location>
</feature>
<evidence type="ECO:0000259" key="2">
    <source>
        <dbReference type="Pfam" id="PF00561"/>
    </source>
</evidence>
<dbReference type="SUPFAM" id="SSF53474">
    <property type="entry name" value="alpha/beta-Hydrolases"/>
    <property type="match status" value="1"/>
</dbReference>
<gene>
    <name evidence="3" type="ORF">Syun_008542</name>
</gene>
<name>A0AAP0PMN7_9MAGN</name>
<dbReference type="Pfam" id="PF00561">
    <property type="entry name" value="Abhydrolase_1"/>
    <property type="match status" value="1"/>
</dbReference>
<reference evidence="3 4" key="1">
    <citation type="submission" date="2024-01" db="EMBL/GenBank/DDBJ databases">
        <title>Genome assemblies of Stephania.</title>
        <authorList>
            <person name="Yang L."/>
        </authorList>
    </citation>
    <scope>NUCLEOTIDE SEQUENCE [LARGE SCALE GENOMIC DNA]</scope>
    <source>
        <strain evidence="3">YNDBR</strain>
        <tissue evidence="3">Leaf</tissue>
    </source>
</reference>
<feature type="domain" description="AB hydrolase-1" evidence="2">
    <location>
        <begin position="36"/>
        <end position="99"/>
    </location>
</feature>
<dbReference type="Proteomes" id="UP001420932">
    <property type="component" value="Unassembled WGS sequence"/>
</dbReference>
<evidence type="ECO:0000313" key="4">
    <source>
        <dbReference type="Proteomes" id="UP001420932"/>
    </source>
</evidence>
<dbReference type="EMBL" id="JBBNAF010000004">
    <property type="protein sequence ID" value="KAK9150233.1"/>
    <property type="molecule type" value="Genomic_DNA"/>
</dbReference>
<protein>
    <recommendedName>
        <fullName evidence="2">AB hydrolase-1 domain-containing protein</fullName>
    </recommendedName>
</protein>
<keyword evidence="4" id="KW-1185">Reference proteome</keyword>
<proteinExistence type="predicted"/>